<comment type="caution">
    <text evidence="1">The sequence shown here is derived from an EMBL/GenBank/DDBJ whole genome shotgun (WGS) entry which is preliminary data.</text>
</comment>
<evidence type="ECO:0008006" key="3">
    <source>
        <dbReference type="Google" id="ProtNLM"/>
    </source>
</evidence>
<gene>
    <name evidence="1" type="ORF">ACJIZ3_002237</name>
</gene>
<sequence length="471" mass="52134">MEIDSAERLCKFLISCAFQRCRMLEDLCRLSVSLKPSPPLVRISVSDTGVGSTLEEFQALKYQNDPVLVGKWDGVLCLATTSISDEEIHHLKFDMKEVPSKRLVTLPSATKNGAKFSGTEVSLSIHEEFDGVLAMISVFIRKMLVLKAPKIVIELSVDSGGSLGPQSESIILQNACSALPMHSANVDYLKLGLEEYVCKHGDRLVEACHSCFSSGMNLKVGTGIACSTRNRQSGNQVMEVVIIISEVFQPAQSSCFRLYGRKTEVLYFRDFSPCPISQSSLEALTSVEWKKYGLALKSVGDQDGVTLLEWENLPPCAHIDIVLHRYHKHVTMLVPTQSNQIDRSLTRKAVKLALNDLKELNAGVLLSERAHKICKYAPDLAKTISGLILSSNDLNFQEECISLLGLQLSEGNERNVVEECIKDKLLSVIATNDRNYCGTREAPCLFIDDAHQQPDDEEYEEGAEAIGYLDL</sequence>
<dbReference type="EMBL" id="JBJXBP010000002">
    <property type="protein sequence ID" value="KAL3844834.1"/>
    <property type="molecule type" value="Genomic_DNA"/>
</dbReference>
<reference evidence="1 2" key="1">
    <citation type="submission" date="2024-12" db="EMBL/GenBank/DDBJ databases">
        <title>The unique morphological basis and parallel evolutionary history of personate flowers in Penstemon.</title>
        <authorList>
            <person name="Depatie T.H."/>
            <person name="Wessinger C.A."/>
        </authorList>
    </citation>
    <scope>NUCLEOTIDE SEQUENCE [LARGE SCALE GENOMIC DNA]</scope>
    <source>
        <strain evidence="1">WTNN_2</strain>
        <tissue evidence="1">Leaf</tissue>
    </source>
</reference>
<dbReference type="AlphaFoldDB" id="A0ABD3U5W5"/>
<accession>A0ABD3U5W5</accession>
<proteinExistence type="predicted"/>
<dbReference type="PANTHER" id="PTHR36722">
    <property type="entry name" value="TYPE 2 DNA TOPOISOMERASE 6 SUBUNIT B-LIKE"/>
    <property type="match status" value="1"/>
</dbReference>
<name>A0ABD3U5W5_9LAMI</name>
<evidence type="ECO:0000313" key="1">
    <source>
        <dbReference type="EMBL" id="KAL3844834.1"/>
    </source>
</evidence>
<dbReference type="Proteomes" id="UP001634393">
    <property type="component" value="Unassembled WGS sequence"/>
</dbReference>
<dbReference type="InterPro" id="IPR034566">
    <property type="entry name" value="MTOPVIB_plant"/>
</dbReference>
<organism evidence="1 2">
    <name type="scientific">Penstemon smallii</name>
    <dbReference type="NCBI Taxonomy" id="265156"/>
    <lineage>
        <taxon>Eukaryota</taxon>
        <taxon>Viridiplantae</taxon>
        <taxon>Streptophyta</taxon>
        <taxon>Embryophyta</taxon>
        <taxon>Tracheophyta</taxon>
        <taxon>Spermatophyta</taxon>
        <taxon>Magnoliopsida</taxon>
        <taxon>eudicotyledons</taxon>
        <taxon>Gunneridae</taxon>
        <taxon>Pentapetalae</taxon>
        <taxon>asterids</taxon>
        <taxon>lamiids</taxon>
        <taxon>Lamiales</taxon>
        <taxon>Plantaginaceae</taxon>
        <taxon>Cheloneae</taxon>
        <taxon>Penstemon</taxon>
    </lineage>
</organism>
<keyword evidence="2" id="KW-1185">Reference proteome</keyword>
<protein>
    <recommendedName>
        <fullName evidence="3">Type 2 DNA topoisomerase 6 subunit B-like</fullName>
    </recommendedName>
</protein>
<evidence type="ECO:0000313" key="2">
    <source>
        <dbReference type="Proteomes" id="UP001634393"/>
    </source>
</evidence>
<dbReference type="PANTHER" id="PTHR36722:SF1">
    <property type="entry name" value="TYPE 2 DNA TOPOISOMERASE 6 SUBUNIT B-LIKE"/>
    <property type="match status" value="1"/>
</dbReference>